<accession>A0ABW5VHG0</accession>
<protein>
    <submittedName>
        <fullName evidence="9">SusC/RagA family TonB-linked outer membrane protein</fullName>
    </submittedName>
</protein>
<evidence type="ECO:0000256" key="4">
    <source>
        <dbReference type="ARBA" id="ARBA00022692"/>
    </source>
</evidence>
<dbReference type="InterPro" id="IPR039426">
    <property type="entry name" value="TonB-dep_rcpt-like"/>
</dbReference>
<name>A0ABW5VHG0_9FLAO</name>
<dbReference type="InterPro" id="IPR037066">
    <property type="entry name" value="Plug_dom_sf"/>
</dbReference>
<gene>
    <name evidence="9" type="ORF">ACFS1K_08910</name>
</gene>
<sequence length="963" mass="104119">MIDSNGTPLSGGNVVEKGTTNGVTADFDGKFEIELSSINPELVVSYIGFATRQIPVNGQTNLTITLQESAAGLEEVVVVGYGQVKKSDLTGSVSSIKGEAISLQAVGNPVQALSGVSTGVQILQNSGQPGSGVSVLIRGGNSLLGGNNPLYVVDGFPIIGDLSSINPNDILSIEILKDASSTAIYGARGANGVVIVSTKKGKEGKTSIEYNGYTGFQKVNNTIDMINAKEFATLANVRASNDNIAPYFTSAEIASFENGTNWQDEIFQNAVIQNHSITVSGGNDKTVFSVSGNYFNQEGIIINSGYEYLQLRSSLEHKINSKWKFSFNNILSRKKNNNIFSNNSERGSGVLSGALISPPTVSVFNNDGEYSNVRPYAFSPDIVENPVAMALERKQLSRENALLLNIIAQGEITKNLVLYSSVGVQYENVRGDNYSPSIFQPSATGSASISYSEFTDIVNENLLTYSNQINKSHDLKVMGGLTSQKTSNQSLSASSTGFLSDILENNSIQAGSSPGTPVSRSSDYSILSGLGRLNYGYKGKYLLTTSIRADGSSVFGKANKWGYFPSAALAWRVSEEGFFTENDFIGNLKLRASWGETGNTAVSPYQSLSILSSSQTVFDDNINIGYAPGSSMPNPDLKWETTAQTDFGVDVGLFRNKLQFTFDYYHKKTEDLLASIPVILSSGYTSQTTNLGSMENKGFEISLDSRILEGEFSWDLGINYSSNRNKVLSLPEGGDIFGVGLGNALPAMSLVREGHPVGVFYGLVEDGLTDEGLIKYVDTDGNETINSLDRQIIGDPNPDFIFGVNSNTTYKNFGLTVLVNGSQGNDILNYNLSNVADGFSFGINQIRDVLGNYWTAENPDPNAKYPKISSNTRYQGSDRFIEDGSYVQIKNIRLSYTLKGDTFKSLPIYNSQIFINIQNLATFTNYSFYSPTLNTHGGGISKGIDQFGYPDTRTFMLGVRINL</sequence>
<feature type="domain" description="TonB-dependent receptor plug" evidence="8">
    <location>
        <begin position="86"/>
        <end position="193"/>
    </location>
</feature>
<keyword evidence="6 7" id="KW-0998">Cell outer membrane</keyword>
<dbReference type="SUPFAM" id="SSF56935">
    <property type="entry name" value="Porins"/>
    <property type="match status" value="1"/>
</dbReference>
<dbReference type="Gene3D" id="2.40.170.20">
    <property type="entry name" value="TonB-dependent receptor, beta-barrel domain"/>
    <property type="match status" value="1"/>
</dbReference>
<evidence type="ECO:0000313" key="10">
    <source>
        <dbReference type="Proteomes" id="UP001597532"/>
    </source>
</evidence>
<comment type="subcellular location">
    <subcellularLocation>
        <location evidence="1 7">Cell outer membrane</location>
        <topology evidence="1 7">Multi-pass membrane protein</topology>
    </subcellularLocation>
</comment>
<reference evidence="10" key="1">
    <citation type="journal article" date="2019" name="Int. J. Syst. Evol. Microbiol.">
        <title>The Global Catalogue of Microorganisms (GCM) 10K type strain sequencing project: providing services to taxonomists for standard genome sequencing and annotation.</title>
        <authorList>
            <consortium name="The Broad Institute Genomics Platform"/>
            <consortium name="The Broad Institute Genome Sequencing Center for Infectious Disease"/>
            <person name="Wu L."/>
            <person name="Ma J."/>
        </authorList>
    </citation>
    <scope>NUCLEOTIDE SEQUENCE [LARGE SCALE GENOMIC DNA]</scope>
    <source>
        <strain evidence="10">KCTC 52924</strain>
    </source>
</reference>
<organism evidence="9 10">
    <name type="scientific">Arenibacter antarcticus</name>
    <dbReference type="NCBI Taxonomy" id="2040469"/>
    <lineage>
        <taxon>Bacteria</taxon>
        <taxon>Pseudomonadati</taxon>
        <taxon>Bacteroidota</taxon>
        <taxon>Flavobacteriia</taxon>
        <taxon>Flavobacteriales</taxon>
        <taxon>Flavobacteriaceae</taxon>
        <taxon>Arenibacter</taxon>
    </lineage>
</organism>
<evidence type="ECO:0000256" key="7">
    <source>
        <dbReference type="PROSITE-ProRule" id="PRU01360"/>
    </source>
</evidence>
<dbReference type="Proteomes" id="UP001597532">
    <property type="component" value="Unassembled WGS sequence"/>
</dbReference>
<dbReference type="Gene3D" id="2.170.130.10">
    <property type="entry name" value="TonB-dependent receptor, plug domain"/>
    <property type="match status" value="1"/>
</dbReference>
<dbReference type="NCBIfam" id="TIGR04057">
    <property type="entry name" value="SusC_RagA_signa"/>
    <property type="match status" value="1"/>
</dbReference>
<keyword evidence="3 7" id="KW-1134">Transmembrane beta strand</keyword>
<evidence type="ECO:0000256" key="5">
    <source>
        <dbReference type="ARBA" id="ARBA00023136"/>
    </source>
</evidence>
<dbReference type="NCBIfam" id="TIGR04056">
    <property type="entry name" value="OMP_RagA_SusC"/>
    <property type="match status" value="1"/>
</dbReference>
<proteinExistence type="inferred from homology"/>
<evidence type="ECO:0000256" key="3">
    <source>
        <dbReference type="ARBA" id="ARBA00022452"/>
    </source>
</evidence>
<dbReference type="InterPro" id="IPR036942">
    <property type="entry name" value="Beta-barrel_TonB_sf"/>
</dbReference>
<dbReference type="SUPFAM" id="SSF49464">
    <property type="entry name" value="Carboxypeptidase regulatory domain-like"/>
    <property type="match status" value="1"/>
</dbReference>
<dbReference type="InterPro" id="IPR008969">
    <property type="entry name" value="CarboxyPept-like_regulatory"/>
</dbReference>
<dbReference type="EMBL" id="JBHUOK010000029">
    <property type="protein sequence ID" value="MFD2789880.1"/>
    <property type="molecule type" value="Genomic_DNA"/>
</dbReference>
<keyword evidence="5 7" id="KW-0472">Membrane</keyword>
<comment type="similarity">
    <text evidence="7">Belongs to the TonB-dependent receptor family.</text>
</comment>
<evidence type="ECO:0000259" key="8">
    <source>
        <dbReference type="Pfam" id="PF07715"/>
    </source>
</evidence>
<keyword evidence="2 7" id="KW-0813">Transport</keyword>
<dbReference type="InterPro" id="IPR012910">
    <property type="entry name" value="Plug_dom"/>
</dbReference>
<evidence type="ECO:0000256" key="1">
    <source>
        <dbReference type="ARBA" id="ARBA00004571"/>
    </source>
</evidence>
<evidence type="ECO:0000256" key="6">
    <source>
        <dbReference type="ARBA" id="ARBA00023237"/>
    </source>
</evidence>
<keyword evidence="10" id="KW-1185">Reference proteome</keyword>
<dbReference type="RefSeq" id="WP_377973993.1">
    <property type="nucleotide sequence ID" value="NZ_JBHUOK010000029.1"/>
</dbReference>
<dbReference type="InterPro" id="IPR023996">
    <property type="entry name" value="TonB-dep_OMP_SusC/RagA"/>
</dbReference>
<evidence type="ECO:0000313" key="9">
    <source>
        <dbReference type="EMBL" id="MFD2789880.1"/>
    </source>
</evidence>
<keyword evidence="4 7" id="KW-0812">Transmembrane</keyword>
<dbReference type="Pfam" id="PF07715">
    <property type="entry name" value="Plug"/>
    <property type="match status" value="1"/>
</dbReference>
<evidence type="ECO:0000256" key="2">
    <source>
        <dbReference type="ARBA" id="ARBA00022448"/>
    </source>
</evidence>
<comment type="caution">
    <text evidence="9">The sequence shown here is derived from an EMBL/GenBank/DDBJ whole genome shotgun (WGS) entry which is preliminary data.</text>
</comment>
<dbReference type="Pfam" id="PF13715">
    <property type="entry name" value="CarbopepD_reg_2"/>
    <property type="match status" value="1"/>
</dbReference>
<dbReference type="PROSITE" id="PS52016">
    <property type="entry name" value="TONB_DEPENDENT_REC_3"/>
    <property type="match status" value="1"/>
</dbReference>
<dbReference type="InterPro" id="IPR023997">
    <property type="entry name" value="TonB-dep_OMP_SusC/RagA_CS"/>
</dbReference>